<feature type="transmembrane region" description="Helical" evidence="8">
    <location>
        <begin position="347"/>
        <end position="372"/>
    </location>
</feature>
<feature type="domain" description="Histidine kinase" evidence="9">
    <location>
        <begin position="400"/>
        <end position="609"/>
    </location>
</feature>
<dbReference type="RefSeq" id="WP_129087617.1">
    <property type="nucleotide sequence ID" value="NZ_CP053836.1"/>
</dbReference>
<dbReference type="InterPro" id="IPR036890">
    <property type="entry name" value="HATPase_C_sf"/>
</dbReference>
<dbReference type="GO" id="GO:0004673">
    <property type="term" value="F:protein histidine kinase activity"/>
    <property type="evidence" value="ECO:0007669"/>
    <property type="project" value="UniProtKB-EC"/>
</dbReference>
<keyword evidence="5 10" id="KW-0418">Kinase</keyword>
<keyword evidence="8" id="KW-0472">Membrane</keyword>
<evidence type="ECO:0000313" key="10">
    <source>
        <dbReference type="EMBL" id="RXK04556.1"/>
    </source>
</evidence>
<dbReference type="AlphaFoldDB" id="A0A4Q1AM43"/>
<gene>
    <name evidence="10" type="ORF">CRV07_10395</name>
</gene>
<proteinExistence type="predicted"/>
<dbReference type="Gene3D" id="3.30.565.10">
    <property type="entry name" value="Histidine kinase-like ATPase, C-terminal domain"/>
    <property type="match status" value="1"/>
</dbReference>
<feature type="transmembrane region" description="Helical" evidence="8">
    <location>
        <begin position="259"/>
        <end position="278"/>
    </location>
</feature>
<keyword evidence="8" id="KW-0812">Transmembrane</keyword>
<dbReference type="GO" id="GO:0005524">
    <property type="term" value="F:ATP binding"/>
    <property type="evidence" value="ECO:0007669"/>
    <property type="project" value="UniProtKB-KW"/>
</dbReference>
<evidence type="ECO:0000256" key="1">
    <source>
        <dbReference type="ARBA" id="ARBA00000085"/>
    </source>
</evidence>
<evidence type="ECO:0000256" key="6">
    <source>
        <dbReference type="ARBA" id="ARBA00022840"/>
    </source>
</evidence>
<organism evidence="10 11">
    <name type="scientific">Halarcobacter ebronensis</name>
    <dbReference type="NCBI Taxonomy" id="1462615"/>
    <lineage>
        <taxon>Bacteria</taxon>
        <taxon>Pseudomonadati</taxon>
        <taxon>Campylobacterota</taxon>
        <taxon>Epsilonproteobacteria</taxon>
        <taxon>Campylobacterales</taxon>
        <taxon>Arcobacteraceae</taxon>
        <taxon>Halarcobacter</taxon>
    </lineage>
</organism>
<feature type="transmembrane region" description="Helical" evidence="8">
    <location>
        <begin position="318"/>
        <end position="341"/>
    </location>
</feature>
<name>A0A4Q1AM43_9BACT</name>
<dbReference type="InterPro" id="IPR050351">
    <property type="entry name" value="BphY/WalK/GraS-like"/>
</dbReference>
<dbReference type="PROSITE" id="PS50109">
    <property type="entry name" value="HIS_KIN"/>
    <property type="match status" value="1"/>
</dbReference>
<keyword evidence="11" id="KW-1185">Reference proteome</keyword>
<feature type="transmembrane region" description="Helical" evidence="8">
    <location>
        <begin position="290"/>
        <end position="311"/>
    </location>
</feature>
<dbReference type="Proteomes" id="UP000289758">
    <property type="component" value="Unassembled WGS sequence"/>
</dbReference>
<keyword evidence="6" id="KW-0067">ATP-binding</keyword>
<dbReference type="Pfam" id="PF02518">
    <property type="entry name" value="HATPase_c"/>
    <property type="match status" value="1"/>
</dbReference>
<evidence type="ECO:0000259" key="9">
    <source>
        <dbReference type="PROSITE" id="PS50109"/>
    </source>
</evidence>
<dbReference type="PANTHER" id="PTHR42878:SF7">
    <property type="entry name" value="SENSOR HISTIDINE KINASE GLRK"/>
    <property type="match status" value="1"/>
</dbReference>
<keyword evidence="4" id="KW-0547">Nucleotide-binding</keyword>
<comment type="caution">
    <text evidence="10">The sequence shown here is derived from an EMBL/GenBank/DDBJ whole genome shotgun (WGS) entry which is preliminary data.</text>
</comment>
<dbReference type="InterPro" id="IPR003594">
    <property type="entry name" value="HATPase_dom"/>
</dbReference>
<keyword evidence="8" id="KW-1133">Transmembrane helix</keyword>
<dbReference type="InterPro" id="IPR005467">
    <property type="entry name" value="His_kinase_dom"/>
</dbReference>
<dbReference type="InterPro" id="IPR011622">
    <property type="entry name" value="7TMR_DISM_rcpt_extracell_dom2"/>
</dbReference>
<evidence type="ECO:0000256" key="2">
    <source>
        <dbReference type="ARBA" id="ARBA00012438"/>
    </source>
</evidence>
<keyword evidence="3" id="KW-0808">Transferase</keyword>
<comment type="catalytic activity">
    <reaction evidence="1">
        <text>ATP + protein L-histidine = ADP + protein N-phospho-L-histidine.</text>
        <dbReference type="EC" id="2.7.13.3"/>
    </reaction>
</comment>
<evidence type="ECO:0000256" key="4">
    <source>
        <dbReference type="ARBA" id="ARBA00022741"/>
    </source>
</evidence>
<dbReference type="InterPro" id="IPR011623">
    <property type="entry name" value="7TMR_DISM_rcpt_extracell_dom1"/>
</dbReference>
<dbReference type="Gene3D" id="2.60.40.2380">
    <property type="match status" value="1"/>
</dbReference>
<dbReference type="Pfam" id="PF07695">
    <property type="entry name" value="7TMR-DISM_7TM"/>
    <property type="match status" value="1"/>
</dbReference>
<evidence type="ECO:0000313" key="11">
    <source>
        <dbReference type="Proteomes" id="UP000289758"/>
    </source>
</evidence>
<dbReference type="PANTHER" id="PTHR42878">
    <property type="entry name" value="TWO-COMPONENT HISTIDINE KINASE"/>
    <property type="match status" value="1"/>
</dbReference>
<dbReference type="GO" id="GO:0030295">
    <property type="term" value="F:protein kinase activator activity"/>
    <property type="evidence" value="ECO:0007669"/>
    <property type="project" value="TreeGrafter"/>
</dbReference>
<dbReference type="GO" id="GO:0007234">
    <property type="term" value="P:osmosensory signaling via phosphorelay pathway"/>
    <property type="evidence" value="ECO:0007669"/>
    <property type="project" value="TreeGrafter"/>
</dbReference>
<dbReference type="EMBL" id="PDKK01000009">
    <property type="protein sequence ID" value="RXK04556.1"/>
    <property type="molecule type" value="Genomic_DNA"/>
</dbReference>
<feature type="transmembrane region" description="Helical" evidence="8">
    <location>
        <begin position="159"/>
        <end position="186"/>
    </location>
</feature>
<evidence type="ECO:0000256" key="8">
    <source>
        <dbReference type="SAM" id="Phobius"/>
    </source>
</evidence>
<feature type="transmembrane region" description="Helical" evidence="8">
    <location>
        <begin position="227"/>
        <end position="247"/>
    </location>
</feature>
<accession>A0A4Q1AM43</accession>
<evidence type="ECO:0000256" key="7">
    <source>
        <dbReference type="ARBA" id="ARBA00023012"/>
    </source>
</evidence>
<dbReference type="EC" id="2.7.13.3" evidence="2"/>
<keyword evidence="7" id="KW-0902">Two-component regulatory system</keyword>
<dbReference type="GO" id="GO:0000156">
    <property type="term" value="F:phosphorelay response regulator activity"/>
    <property type="evidence" value="ECO:0007669"/>
    <property type="project" value="TreeGrafter"/>
</dbReference>
<sequence>MKFFILFFIFITSIFAHDLDVVEKYFVDTNNSLNIQEIMKHKDDFIPIKEYNLGIIKSSVWIKIDLKNNTKQNLKKRINNKMAGINLIDVFLVKDNQITKTYKLGNLREHNKRENDFRISYFDIELQPLQKVEIFIKQKTYGTMEIRWNIVNIKDFETYYFLQGLIYAFFTGILLVMIVLGFTLYFIFKKKHFLIYSLFTLSVGIFQLTIAGFLYQLGIPLDLNKFFTFFIPAFAMILFGLFPLYFFNIQKNEFKITQIIIKISIILLTIFAFTQFFYRIYPDVFYFSKFYVLIIFLLMFTILIFSIRMFLLKKDGSIFYLLANIVYFFFGVLYILVAFGILKYEGFLYYFISIGAIGQDMVLAIGLIYSVYVMRERNEKNIELLGEYSKLSFIGQTMVNISHQWKEPINNIYSSITYIEAAREFKDKNIDTIIDNNLKIIKETTSYLKETALGQLHFYKEEKNIEEVEFCEEINYVIRLMEKEFIKKDIKISFDCNDKLKIKIEKNYFLNVLMILFENSLKAFERRKIKNPKIGIFVKEIENKLEIIFEDNAGGVSKDFIEKIFEKDFSESSSTGIGLYLAKEIVSQKLNGQITAENKNEGLSFKIVI</sequence>
<feature type="transmembrane region" description="Helical" evidence="8">
    <location>
        <begin position="193"/>
        <end position="215"/>
    </location>
</feature>
<dbReference type="OrthoDB" id="5344284at2"/>
<dbReference type="SUPFAM" id="SSF55874">
    <property type="entry name" value="ATPase domain of HSP90 chaperone/DNA topoisomerase II/histidine kinase"/>
    <property type="match status" value="1"/>
</dbReference>
<dbReference type="SMART" id="SM00387">
    <property type="entry name" value="HATPase_c"/>
    <property type="match status" value="1"/>
</dbReference>
<dbReference type="Pfam" id="PF07696">
    <property type="entry name" value="7TMR-DISMED2"/>
    <property type="match status" value="1"/>
</dbReference>
<reference evidence="10 11" key="1">
    <citation type="submission" date="2017-10" db="EMBL/GenBank/DDBJ databases">
        <title>Genomics of the genus Arcobacter.</title>
        <authorList>
            <person name="Perez-Cataluna A."/>
            <person name="Figueras M.J."/>
        </authorList>
    </citation>
    <scope>NUCLEOTIDE SEQUENCE [LARGE SCALE GENOMIC DNA]</scope>
    <source>
        <strain evidence="10 11">CECT 8441</strain>
    </source>
</reference>
<protein>
    <recommendedName>
        <fullName evidence="2">histidine kinase</fullName>
        <ecNumber evidence="2">2.7.13.3</ecNumber>
    </recommendedName>
</protein>
<evidence type="ECO:0000256" key="3">
    <source>
        <dbReference type="ARBA" id="ARBA00022679"/>
    </source>
</evidence>
<evidence type="ECO:0000256" key="5">
    <source>
        <dbReference type="ARBA" id="ARBA00022777"/>
    </source>
</evidence>